<dbReference type="EMBL" id="VCEB01000013">
    <property type="protein sequence ID" value="KAB0371033.1"/>
    <property type="molecule type" value="Genomic_DNA"/>
</dbReference>
<evidence type="ECO:0000256" key="1">
    <source>
        <dbReference type="ARBA" id="ARBA00004613"/>
    </source>
</evidence>
<reference evidence="5 6" key="1">
    <citation type="submission" date="2019-06" db="EMBL/GenBank/DDBJ databases">
        <title>Discovery of a novel chromosome fission-fusion reversal in muntjac.</title>
        <authorList>
            <person name="Mudd A.B."/>
            <person name="Bredeson J.V."/>
            <person name="Baum R."/>
            <person name="Hockemeyer D."/>
            <person name="Rokhsar D.S."/>
        </authorList>
    </citation>
    <scope>NUCLEOTIDE SEQUENCE [LARGE SCALE GENOMIC DNA]</scope>
    <source>
        <strain evidence="5">UCam_UCB_Mr</strain>
        <tissue evidence="5">Fibroblast cell line</tissue>
    </source>
</reference>
<dbReference type="AlphaFoldDB" id="A0A5N3XAM6"/>
<dbReference type="Proteomes" id="UP000326062">
    <property type="component" value="Chromosome 10"/>
</dbReference>
<keyword evidence="3" id="KW-0964">Secreted</keyword>
<evidence type="ECO:0000256" key="4">
    <source>
        <dbReference type="ARBA" id="ARBA00022729"/>
    </source>
</evidence>
<accession>A0A5N3XAM6</accession>
<evidence type="ECO:0008006" key="7">
    <source>
        <dbReference type="Google" id="ProtNLM"/>
    </source>
</evidence>
<dbReference type="InterPro" id="IPR033222">
    <property type="entry name" value="PLAC1_fam"/>
</dbReference>
<keyword evidence="4" id="KW-0732">Signal</keyword>
<organism evidence="5 6">
    <name type="scientific">Muntiacus reevesi</name>
    <name type="common">Reeves' muntjac</name>
    <name type="synonym">Cervus reevesi</name>
    <dbReference type="NCBI Taxonomy" id="9886"/>
    <lineage>
        <taxon>Eukaryota</taxon>
        <taxon>Metazoa</taxon>
        <taxon>Chordata</taxon>
        <taxon>Craniata</taxon>
        <taxon>Vertebrata</taxon>
        <taxon>Euteleostomi</taxon>
        <taxon>Mammalia</taxon>
        <taxon>Eutheria</taxon>
        <taxon>Laurasiatheria</taxon>
        <taxon>Artiodactyla</taxon>
        <taxon>Ruminantia</taxon>
        <taxon>Pecora</taxon>
        <taxon>Cervidae</taxon>
        <taxon>Muntiacinae</taxon>
        <taxon>Muntiacus</taxon>
    </lineage>
</organism>
<gene>
    <name evidence="5" type="ORF">FD755_017442</name>
</gene>
<dbReference type="GO" id="GO:0005576">
    <property type="term" value="C:extracellular region"/>
    <property type="evidence" value="ECO:0007669"/>
    <property type="project" value="UniProtKB-SubCell"/>
</dbReference>
<evidence type="ECO:0000313" key="5">
    <source>
        <dbReference type="EMBL" id="KAB0371033.1"/>
    </source>
</evidence>
<dbReference type="PANTHER" id="PTHR14380:SF7">
    <property type="entry name" value="OOCYTE-SECRETED PROTEIN 2"/>
    <property type="match status" value="1"/>
</dbReference>
<dbReference type="Gene3D" id="2.60.40.3210">
    <property type="entry name" value="Zona pellucida, ZP-N domain"/>
    <property type="match status" value="1"/>
</dbReference>
<sequence length="173" mass="20013">MGFSRQEYWSGLSFVFSRLLEICLLLSTLFLKVSCSMDWVMVSVSLCAHRNWYIFADELYLGSGCPMTWIRTYVYDFIYPVYECGIRIKVVSEEALLFQTELYFNPRHTRYGLRKPLWRVCLLLIRVDYLQDGLVGSPCSPRDSTESSPAPQFKSINSSALSLPLRSNSHIHT</sequence>
<name>A0A5N3XAM6_MUNRE</name>
<comment type="similarity">
    <text evidence="2">Belongs to the PLAC1 family.</text>
</comment>
<dbReference type="PANTHER" id="PTHR14380">
    <property type="entry name" value="PLACENTA-SPECIFIC PROTEIN 1"/>
    <property type="match status" value="1"/>
</dbReference>
<evidence type="ECO:0000256" key="3">
    <source>
        <dbReference type="ARBA" id="ARBA00022525"/>
    </source>
</evidence>
<evidence type="ECO:0000313" key="6">
    <source>
        <dbReference type="Proteomes" id="UP000326062"/>
    </source>
</evidence>
<proteinExistence type="inferred from homology"/>
<keyword evidence="6" id="KW-1185">Reference proteome</keyword>
<evidence type="ECO:0000256" key="2">
    <source>
        <dbReference type="ARBA" id="ARBA00010071"/>
    </source>
</evidence>
<comment type="caution">
    <text evidence="5">The sequence shown here is derived from an EMBL/GenBank/DDBJ whole genome shotgun (WGS) entry which is preliminary data.</text>
</comment>
<protein>
    <recommendedName>
        <fullName evidence="7">ZP domain-containing protein</fullName>
    </recommendedName>
</protein>
<comment type="subcellular location">
    <subcellularLocation>
        <location evidence="1">Secreted</location>
    </subcellularLocation>
</comment>